<reference evidence="3 4" key="1">
    <citation type="journal article" date="2018" name="PLoS Genet.">
        <title>Population sequencing reveals clonal diversity and ancestral inbreeding in the grapevine cultivar Chardonnay.</title>
        <authorList>
            <person name="Roach M.J."/>
            <person name="Johnson D.L."/>
            <person name="Bohlmann J."/>
            <person name="van Vuuren H.J."/>
            <person name="Jones S.J."/>
            <person name="Pretorius I.S."/>
            <person name="Schmidt S.A."/>
            <person name="Borneman A.R."/>
        </authorList>
    </citation>
    <scope>NUCLEOTIDE SEQUENCE [LARGE SCALE GENOMIC DNA]</scope>
    <source>
        <strain evidence="4">cv. Chardonnay</strain>
        <tissue evidence="3">Leaf</tissue>
    </source>
</reference>
<feature type="transmembrane region" description="Helical" evidence="1">
    <location>
        <begin position="82"/>
        <end position="105"/>
    </location>
</feature>
<keyword evidence="1" id="KW-1133">Transmembrane helix</keyword>
<evidence type="ECO:0000256" key="2">
    <source>
        <dbReference type="SAM" id="SignalP"/>
    </source>
</evidence>
<gene>
    <name evidence="3" type="ORF">CK203_084493</name>
</gene>
<evidence type="ECO:0000256" key="1">
    <source>
        <dbReference type="SAM" id="Phobius"/>
    </source>
</evidence>
<evidence type="ECO:0000313" key="3">
    <source>
        <dbReference type="EMBL" id="RVW46727.1"/>
    </source>
</evidence>
<comment type="caution">
    <text evidence="3">The sequence shown here is derived from an EMBL/GenBank/DDBJ whole genome shotgun (WGS) entry which is preliminary data.</text>
</comment>
<feature type="chain" id="PRO_5019193334" evidence="2">
    <location>
        <begin position="22"/>
        <end position="110"/>
    </location>
</feature>
<dbReference type="AlphaFoldDB" id="A0A438EG82"/>
<keyword evidence="2" id="KW-0732">Signal</keyword>
<evidence type="ECO:0000313" key="4">
    <source>
        <dbReference type="Proteomes" id="UP000288805"/>
    </source>
</evidence>
<keyword evidence="1" id="KW-0812">Transmembrane</keyword>
<proteinExistence type="predicted"/>
<organism evidence="3 4">
    <name type="scientific">Vitis vinifera</name>
    <name type="common">Grape</name>
    <dbReference type="NCBI Taxonomy" id="29760"/>
    <lineage>
        <taxon>Eukaryota</taxon>
        <taxon>Viridiplantae</taxon>
        <taxon>Streptophyta</taxon>
        <taxon>Embryophyta</taxon>
        <taxon>Tracheophyta</taxon>
        <taxon>Spermatophyta</taxon>
        <taxon>Magnoliopsida</taxon>
        <taxon>eudicotyledons</taxon>
        <taxon>Gunneridae</taxon>
        <taxon>Pentapetalae</taxon>
        <taxon>rosids</taxon>
        <taxon>Vitales</taxon>
        <taxon>Vitaceae</taxon>
        <taxon>Viteae</taxon>
        <taxon>Vitis</taxon>
    </lineage>
</organism>
<feature type="transmembrane region" description="Helical" evidence="1">
    <location>
        <begin position="58"/>
        <end position="75"/>
    </location>
</feature>
<feature type="signal peptide" evidence="2">
    <location>
        <begin position="1"/>
        <end position="21"/>
    </location>
</feature>
<keyword evidence="1" id="KW-0472">Membrane</keyword>
<sequence>MFISNQILLFLSTGLHQIAIARRLDSCHAPPLCLETCSLSVYVSLMFAAKLWYDGSEILVEVASLEFLVGFFYLCSARFLMLLSALVSAGIGLLTGSTAMLLMLLGDPSS</sequence>
<name>A0A438EG82_VITVI</name>
<dbReference type="EMBL" id="QGNW01001299">
    <property type="protein sequence ID" value="RVW46727.1"/>
    <property type="molecule type" value="Genomic_DNA"/>
</dbReference>
<protein>
    <submittedName>
        <fullName evidence="3">Uncharacterized protein</fullName>
    </submittedName>
</protein>
<accession>A0A438EG82</accession>
<dbReference type="Proteomes" id="UP000288805">
    <property type="component" value="Unassembled WGS sequence"/>
</dbReference>